<sequence>MDREDDVSLLELIPTTKYCCFCIDTKCGTKLIAIVGILFALTMASLVLLKDRKYLTFSTAILIALLSIFIMITVMFVIVSMMLLVAAFDENPDLMSYYIWLTVVYLCVQLILAIVVPIVLVIDGVFHVAIALIWVVIVMIVVLGWMHFISVVSCYRKSLI</sequence>
<dbReference type="EMBL" id="JH668288">
    <property type="protein sequence ID" value="KAG6441813.1"/>
    <property type="molecule type" value="Genomic_DNA"/>
</dbReference>
<organism evidence="2 3">
    <name type="scientific">Manduca sexta</name>
    <name type="common">Tobacco hawkmoth</name>
    <name type="synonym">Tobacco hornworm</name>
    <dbReference type="NCBI Taxonomy" id="7130"/>
    <lineage>
        <taxon>Eukaryota</taxon>
        <taxon>Metazoa</taxon>
        <taxon>Ecdysozoa</taxon>
        <taxon>Arthropoda</taxon>
        <taxon>Hexapoda</taxon>
        <taxon>Insecta</taxon>
        <taxon>Pterygota</taxon>
        <taxon>Neoptera</taxon>
        <taxon>Endopterygota</taxon>
        <taxon>Lepidoptera</taxon>
        <taxon>Glossata</taxon>
        <taxon>Ditrysia</taxon>
        <taxon>Bombycoidea</taxon>
        <taxon>Sphingidae</taxon>
        <taxon>Sphinginae</taxon>
        <taxon>Sphingini</taxon>
        <taxon>Manduca</taxon>
    </lineage>
</organism>
<name>A0A922CDW3_MANSE</name>
<evidence type="ECO:0000313" key="3">
    <source>
        <dbReference type="Proteomes" id="UP000791440"/>
    </source>
</evidence>
<gene>
    <name evidence="2" type="ORF">O3G_MSEX001975</name>
</gene>
<feature type="transmembrane region" description="Helical" evidence="1">
    <location>
        <begin position="31"/>
        <end position="49"/>
    </location>
</feature>
<dbReference type="Proteomes" id="UP000791440">
    <property type="component" value="Unassembled WGS sequence"/>
</dbReference>
<proteinExistence type="predicted"/>
<reference evidence="2" key="2">
    <citation type="submission" date="2020-12" db="EMBL/GenBank/DDBJ databases">
        <authorList>
            <person name="Kanost M."/>
        </authorList>
    </citation>
    <scope>NUCLEOTIDE SEQUENCE</scope>
</reference>
<comment type="caution">
    <text evidence="2">The sequence shown here is derived from an EMBL/GenBank/DDBJ whole genome shotgun (WGS) entry which is preliminary data.</text>
</comment>
<reference evidence="2" key="1">
    <citation type="journal article" date="2016" name="Insect Biochem. Mol. Biol.">
        <title>Multifaceted biological insights from a draft genome sequence of the tobacco hornworm moth, Manduca sexta.</title>
        <authorList>
            <person name="Kanost M.R."/>
            <person name="Arrese E.L."/>
            <person name="Cao X."/>
            <person name="Chen Y.R."/>
            <person name="Chellapilla S."/>
            <person name="Goldsmith M.R."/>
            <person name="Grosse-Wilde E."/>
            <person name="Heckel D.G."/>
            <person name="Herndon N."/>
            <person name="Jiang H."/>
            <person name="Papanicolaou A."/>
            <person name="Qu J."/>
            <person name="Soulages J.L."/>
            <person name="Vogel H."/>
            <person name="Walters J."/>
            <person name="Waterhouse R.M."/>
            <person name="Ahn S.J."/>
            <person name="Almeida F.C."/>
            <person name="An C."/>
            <person name="Aqrawi P."/>
            <person name="Bretschneider A."/>
            <person name="Bryant W.B."/>
            <person name="Bucks S."/>
            <person name="Chao H."/>
            <person name="Chevignon G."/>
            <person name="Christen J.M."/>
            <person name="Clarke D.F."/>
            <person name="Dittmer N.T."/>
            <person name="Ferguson L.C.F."/>
            <person name="Garavelou S."/>
            <person name="Gordon K.H.J."/>
            <person name="Gunaratna R.T."/>
            <person name="Han Y."/>
            <person name="Hauser F."/>
            <person name="He Y."/>
            <person name="Heidel-Fischer H."/>
            <person name="Hirsh A."/>
            <person name="Hu Y."/>
            <person name="Jiang H."/>
            <person name="Kalra D."/>
            <person name="Klinner C."/>
            <person name="Konig C."/>
            <person name="Kovar C."/>
            <person name="Kroll A.R."/>
            <person name="Kuwar S.S."/>
            <person name="Lee S.L."/>
            <person name="Lehman R."/>
            <person name="Li K."/>
            <person name="Li Z."/>
            <person name="Liang H."/>
            <person name="Lovelace S."/>
            <person name="Lu Z."/>
            <person name="Mansfield J.H."/>
            <person name="McCulloch K.J."/>
            <person name="Mathew T."/>
            <person name="Morton B."/>
            <person name="Muzny D.M."/>
            <person name="Neunemann D."/>
            <person name="Ongeri F."/>
            <person name="Pauchet Y."/>
            <person name="Pu L.L."/>
            <person name="Pyrousis I."/>
            <person name="Rao X.J."/>
            <person name="Redding A."/>
            <person name="Roesel C."/>
            <person name="Sanchez-Gracia A."/>
            <person name="Schaack S."/>
            <person name="Shukla A."/>
            <person name="Tetreau G."/>
            <person name="Wang Y."/>
            <person name="Xiong G.H."/>
            <person name="Traut W."/>
            <person name="Walsh T.K."/>
            <person name="Worley K.C."/>
            <person name="Wu D."/>
            <person name="Wu W."/>
            <person name="Wu Y.Q."/>
            <person name="Zhang X."/>
            <person name="Zou Z."/>
            <person name="Zucker H."/>
            <person name="Briscoe A.D."/>
            <person name="Burmester T."/>
            <person name="Clem R.J."/>
            <person name="Feyereisen R."/>
            <person name="Grimmelikhuijzen C.J.P."/>
            <person name="Hamodrakas S.J."/>
            <person name="Hansson B.S."/>
            <person name="Huguet E."/>
            <person name="Jermiin L.S."/>
            <person name="Lan Q."/>
            <person name="Lehman H.K."/>
            <person name="Lorenzen M."/>
            <person name="Merzendorfer H."/>
            <person name="Michalopoulos I."/>
            <person name="Morton D.B."/>
            <person name="Muthukrishnan S."/>
            <person name="Oakeshott J.G."/>
            <person name="Palmer W."/>
            <person name="Park Y."/>
            <person name="Passarelli A.L."/>
            <person name="Rozas J."/>
            <person name="Schwartz L.M."/>
            <person name="Smith W."/>
            <person name="Southgate A."/>
            <person name="Vilcinskas A."/>
            <person name="Vogt R."/>
            <person name="Wang P."/>
            <person name="Werren J."/>
            <person name="Yu X.Q."/>
            <person name="Zhou J.J."/>
            <person name="Brown S.J."/>
            <person name="Scherer S.E."/>
            <person name="Richards S."/>
            <person name="Blissard G.W."/>
        </authorList>
    </citation>
    <scope>NUCLEOTIDE SEQUENCE</scope>
</reference>
<feature type="transmembrane region" description="Helical" evidence="1">
    <location>
        <begin position="97"/>
        <end position="121"/>
    </location>
</feature>
<feature type="transmembrane region" description="Helical" evidence="1">
    <location>
        <begin position="128"/>
        <end position="148"/>
    </location>
</feature>
<keyword evidence="3" id="KW-1185">Reference proteome</keyword>
<protein>
    <submittedName>
        <fullName evidence="2">Uncharacterized protein</fullName>
    </submittedName>
</protein>
<evidence type="ECO:0000313" key="2">
    <source>
        <dbReference type="EMBL" id="KAG6441813.1"/>
    </source>
</evidence>
<dbReference type="AlphaFoldDB" id="A0A922CDW3"/>
<keyword evidence="1" id="KW-0472">Membrane</keyword>
<keyword evidence="1" id="KW-0812">Transmembrane</keyword>
<evidence type="ECO:0000256" key="1">
    <source>
        <dbReference type="SAM" id="Phobius"/>
    </source>
</evidence>
<keyword evidence="1" id="KW-1133">Transmembrane helix</keyword>
<accession>A0A922CDW3</accession>
<feature type="transmembrane region" description="Helical" evidence="1">
    <location>
        <begin position="61"/>
        <end position="85"/>
    </location>
</feature>